<dbReference type="GO" id="GO:0008168">
    <property type="term" value="F:methyltransferase activity"/>
    <property type="evidence" value="ECO:0007669"/>
    <property type="project" value="UniProtKB-KW"/>
</dbReference>
<reference evidence="1 2" key="1">
    <citation type="journal article" date="2018" name="PLoS Pathog.">
        <title>Evolution of structural diversity of trichothecenes, a family of toxins produced by plant pathogenic and entomopathogenic fungi.</title>
        <authorList>
            <person name="Proctor R.H."/>
            <person name="McCormick S.P."/>
            <person name="Kim H.S."/>
            <person name="Cardoza R.E."/>
            <person name="Stanley A.M."/>
            <person name="Lindo L."/>
            <person name="Kelly A."/>
            <person name="Brown D.W."/>
            <person name="Lee T."/>
            <person name="Vaughan M.M."/>
            <person name="Alexander N.J."/>
            <person name="Busman M."/>
            <person name="Gutierrez S."/>
        </authorList>
    </citation>
    <scope>NUCLEOTIDE SEQUENCE [LARGE SCALE GENOMIC DNA]</scope>
    <source>
        <strain evidence="1 2">NRRL 20695</strain>
    </source>
</reference>
<accession>A0A395SXL2</accession>
<name>A0A395SXL2_9HYPO</name>
<evidence type="ECO:0000313" key="2">
    <source>
        <dbReference type="Proteomes" id="UP000266234"/>
    </source>
</evidence>
<dbReference type="GO" id="GO:0032259">
    <property type="term" value="P:methylation"/>
    <property type="evidence" value="ECO:0007669"/>
    <property type="project" value="UniProtKB-KW"/>
</dbReference>
<keyword evidence="1" id="KW-0808">Transferase</keyword>
<dbReference type="EMBL" id="PXOG01000108">
    <property type="protein sequence ID" value="RGP76812.1"/>
    <property type="molecule type" value="Genomic_DNA"/>
</dbReference>
<gene>
    <name evidence="1" type="ORF">FLONG3_5055</name>
</gene>
<dbReference type="Proteomes" id="UP000266234">
    <property type="component" value="Unassembled WGS sequence"/>
</dbReference>
<dbReference type="OrthoDB" id="5088865at2759"/>
<protein>
    <submittedName>
        <fullName evidence="1">Methyltransferase type 12</fullName>
    </submittedName>
</protein>
<comment type="caution">
    <text evidence="1">The sequence shown here is derived from an EMBL/GenBank/DDBJ whole genome shotgun (WGS) entry which is preliminary data.</text>
</comment>
<evidence type="ECO:0000313" key="1">
    <source>
        <dbReference type="EMBL" id="RGP76812.1"/>
    </source>
</evidence>
<dbReference type="AlphaFoldDB" id="A0A395SXL2"/>
<keyword evidence="1" id="KW-0489">Methyltransferase</keyword>
<proteinExistence type="predicted"/>
<sequence>MGDIQHQPAAANKANFTNLYNDDDPRAYLTTLAPLQYTIPQQVQPLFQRLYKLSRRDKATSAILDVCCSYGINGGLLKHDVNMESWTARYVDSELRPSEQVQADKEFFSSPARSSKPVVFGLDTSTQAIRYALDVNLIDAGWSDNLEINDPSQDLCRALRDVSLIICTGGAGYVGSRTFGRIMKATGKPTNVWVVSTVIRMVPYDNVAATLREYGLETEKLPGVVLRQRRFASAQEQADIISDVAARGLNTSGFEDQGYLCAEVYISRPAADVMRPPVADLVKDFYSAHI</sequence>
<organism evidence="1 2">
    <name type="scientific">Fusarium longipes</name>
    <dbReference type="NCBI Taxonomy" id="694270"/>
    <lineage>
        <taxon>Eukaryota</taxon>
        <taxon>Fungi</taxon>
        <taxon>Dikarya</taxon>
        <taxon>Ascomycota</taxon>
        <taxon>Pezizomycotina</taxon>
        <taxon>Sordariomycetes</taxon>
        <taxon>Hypocreomycetidae</taxon>
        <taxon>Hypocreales</taxon>
        <taxon>Nectriaceae</taxon>
        <taxon>Fusarium</taxon>
    </lineage>
</organism>
<keyword evidence="2" id="KW-1185">Reference proteome</keyword>